<accession>A0A6A6HZA8</accession>
<keyword evidence="4" id="KW-1185">Reference proteome</keyword>
<feature type="compositionally biased region" description="Low complexity" evidence="1">
    <location>
        <begin position="476"/>
        <end position="488"/>
    </location>
</feature>
<feature type="compositionally biased region" description="Polar residues" evidence="1">
    <location>
        <begin position="463"/>
        <end position="475"/>
    </location>
</feature>
<dbReference type="GeneID" id="54577563"/>
<dbReference type="AlphaFoldDB" id="A0A6A6HZA8"/>
<proteinExistence type="predicted"/>
<evidence type="ECO:0000313" key="4">
    <source>
        <dbReference type="Proteomes" id="UP000800094"/>
    </source>
</evidence>
<dbReference type="Pfam" id="PF25603">
    <property type="entry name" value="SPT23_MGA2_DBD"/>
    <property type="match status" value="1"/>
</dbReference>
<feature type="domain" description="SPT23/MGA2-like DNA-binding" evidence="2">
    <location>
        <begin position="166"/>
        <end position="389"/>
    </location>
</feature>
<dbReference type="InterPro" id="IPR057962">
    <property type="entry name" value="SPT23_MGA2_DBD"/>
</dbReference>
<name>A0A6A6HZA8_9PLEO</name>
<evidence type="ECO:0000259" key="2">
    <source>
        <dbReference type="Pfam" id="PF25603"/>
    </source>
</evidence>
<gene>
    <name evidence="3" type="ORF">BU26DRAFT_437374</name>
</gene>
<evidence type="ECO:0000256" key="1">
    <source>
        <dbReference type="SAM" id="MobiDB-lite"/>
    </source>
</evidence>
<feature type="region of interest" description="Disordered" evidence="1">
    <location>
        <begin position="252"/>
        <end position="274"/>
    </location>
</feature>
<reference evidence="3" key="1">
    <citation type="journal article" date="2020" name="Stud. Mycol.">
        <title>101 Dothideomycetes genomes: a test case for predicting lifestyles and emergence of pathogens.</title>
        <authorList>
            <person name="Haridas S."/>
            <person name="Albert R."/>
            <person name="Binder M."/>
            <person name="Bloem J."/>
            <person name="Labutti K."/>
            <person name="Salamov A."/>
            <person name="Andreopoulos B."/>
            <person name="Baker S."/>
            <person name="Barry K."/>
            <person name="Bills G."/>
            <person name="Bluhm B."/>
            <person name="Cannon C."/>
            <person name="Castanera R."/>
            <person name="Culley D."/>
            <person name="Daum C."/>
            <person name="Ezra D."/>
            <person name="Gonzalez J."/>
            <person name="Henrissat B."/>
            <person name="Kuo A."/>
            <person name="Liang C."/>
            <person name="Lipzen A."/>
            <person name="Lutzoni F."/>
            <person name="Magnuson J."/>
            <person name="Mondo S."/>
            <person name="Nolan M."/>
            <person name="Ohm R."/>
            <person name="Pangilinan J."/>
            <person name="Park H.-J."/>
            <person name="Ramirez L."/>
            <person name="Alfaro M."/>
            <person name="Sun H."/>
            <person name="Tritt A."/>
            <person name="Yoshinaga Y."/>
            <person name="Zwiers L.-H."/>
            <person name="Turgeon B."/>
            <person name="Goodwin S."/>
            <person name="Spatafora J."/>
            <person name="Crous P."/>
            <person name="Grigoriev I."/>
        </authorList>
    </citation>
    <scope>NUCLEOTIDE SEQUENCE</scope>
    <source>
        <strain evidence="3">CBS 122368</strain>
    </source>
</reference>
<evidence type="ECO:0000313" key="3">
    <source>
        <dbReference type="EMBL" id="KAF2243239.1"/>
    </source>
</evidence>
<organism evidence="3 4">
    <name type="scientific">Trematosphaeria pertusa</name>
    <dbReference type="NCBI Taxonomy" id="390896"/>
    <lineage>
        <taxon>Eukaryota</taxon>
        <taxon>Fungi</taxon>
        <taxon>Dikarya</taxon>
        <taxon>Ascomycota</taxon>
        <taxon>Pezizomycotina</taxon>
        <taxon>Dothideomycetes</taxon>
        <taxon>Pleosporomycetidae</taxon>
        <taxon>Pleosporales</taxon>
        <taxon>Massarineae</taxon>
        <taxon>Trematosphaeriaceae</taxon>
        <taxon>Trematosphaeria</taxon>
    </lineage>
</organism>
<dbReference type="Proteomes" id="UP000800094">
    <property type="component" value="Unassembled WGS sequence"/>
</dbReference>
<sequence>MDYPFFDDSKHGATINPADLHTADPFAAFGSGFDTFCPPADASNFNDLTTVDSAVDLATQWTSPLVKQEPDHFVEQFVNYNASPTSGANTPSPPTDMIFSNTNSPGDFLREHSQTASPESENDVVTHDAKCSPTDGSWDSVHSTSQAILIPQPRDTPQVHLVSDKTKTRAETQIKMQLTLDPLEPGTEYIHFPRKTLAKPKHFATPEEKEEIESKGDVTYMDVLLVCATAVEKPEDLQIAFRRAAGKERVPRRAAGSTISELDKDDPAHPQNGGEVIICEGCKERERKRYDRKKKRAEDEKEWTDYENDRVVMINEKEYKKWKEVESHDQQFSARAKTVEFAMRIACYCRHQEEKSPVGYRVLFTFKDAKGALLAQHHSEIFQITDDHKNKEVLPEAAPRPLTIPQTYMPQYGHASNVVPVYQYPVDNQFSAALATYSQPPTPVMSGFQSNPMSPMDTAFSQMTTSTATPQPHRQSISSFPSTSVSSSAPQFPRHQHHQSQYDAPMLSPTTQVPAETQYLHRPLSMDSFNFSADTQYPNYNGFASAPGSTINTPHNLSRPASPSWPEGPTKKKTIRCVYFFVDE</sequence>
<dbReference type="OrthoDB" id="71307at2759"/>
<feature type="region of interest" description="Disordered" evidence="1">
    <location>
        <begin position="463"/>
        <end position="508"/>
    </location>
</feature>
<feature type="region of interest" description="Disordered" evidence="1">
    <location>
        <begin position="111"/>
        <end position="138"/>
    </location>
</feature>
<dbReference type="RefSeq" id="XP_033678243.1">
    <property type="nucleotide sequence ID" value="XM_033824233.1"/>
</dbReference>
<protein>
    <recommendedName>
        <fullName evidence="2">SPT23/MGA2-like DNA-binding domain-containing protein</fullName>
    </recommendedName>
</protein>
<dbReference type="EMBL" id="ML987205">
    <property type="protein sequence ID" value="KAF2243239.1"/>
    <property type="molecule type" value="Genomic_DNA"/>
</dbReference>